<protein>
    <recommendedName>
        <fullName evidence="5">MYND-type domain-containing protein</fullName>
    </recommendedName>
</protein>
<dbReference type="AlphaFoldDB" id="A0A0H2RR14"/>
<dbReference type="STRING" id="27342.A0A0H2RR14"/>
<keyword evidence="7" id="KW-1185">Reference proteome</keyword>
<dbReference type="PROSITE" id="PS50865">
    <property type="entry name" value="ZF_MYND_2"/>
    <property type="match status" value="1"/>
</dbReference>
<name>A0A0H2RR14_9AGAM</name>
<evidence type="ECO:0000256" key="4">
    <source>
        <dbReference type="PROSITE-ProRule" id="PRU00134"/>
    </source>
</evidence>
<sequence>MELDREECLNVLDVLGVELPRETKLPLDVLQKRVGKALGCTQSALKSKKIDPSKLKKWRSSPGKSLMDATKTINMMEATRNQGDRSPPTLFVDPFTDLRQSVMSFGMNCESGMSIAVIEDPSENYSFTIRVVDVYEITEGVPLFVLLYEHGPGSARSRKTASDFMDSQNTMGFKIKCNVLEQKLWLILLQSNAKLIEDSFSVNKRRTESKHKLSFFVPPDPLGFHDIGTLTNDAGCIICGGVTRSRCAQCQSVSYCGKDCQSAHWKAHKPMCKSLVGGTWIPVTFSLQTDLAPYVLNLNKYTTQSDLKNAAANLKAGLPSTSEVTVPNIHGDRAFIAKIQASLPWSTAEPSISIYDRRRSFTVIVRRGVDRAAFDAMFEICRKEGYMGSKIYRWTKRTGDKTFSVCLDRTPKEDEIKW</sequence>
<dbReference type="InterPro" id="IPR002893">
    <property type="entry name" value="Znf_MYND"/>
</dbReference>
<reference evidence="6 7" key="1">
    <citation type="submission" date="2015-04" db="EMBL/GenBank/DDBJ databases">
        <title>Complete genome sequence of Schizopora paradoxa KUC8140, a cosmopolitan wood degrader in East Asia.</title>
        <authorList>
            <consortium name="DOE Joint Genome Institute"/>
            <person name="Min B."/>
            <person name="Park H."/>
            <person name="Jang Y."/>
            <person name="Kim J.-J."/>
            <person name="Kim K.H."/>
            <person name="Pangilinan J."/>
            <person name="Lipzen A."/>
            <person name="Riley R."/>
            <person name="Grigoriev I.V."/>
            <person name="Spatafora J.W."/>
            <person name="Choi I.-G."/>
        </authorList>
    </citation>
    <scope>NUCLEOTIDE SEQUENCE [LARGE SCALE GENOMIC DNA]</scope>
    <source>
        <strain evidence="6 7">KUC8140</strain>
    </source>
</reference>
<accession>A0A0H2RR14</accession>
<dbReference type="OrthoDB" id="341421at2759"/>
<dbReference type="Gene3D" id="6.10.140.2220">
    <property type="match status" value="1"/>
</dbReference>
<evidence type="ECO:0000256" key="2">
    <source>
        <dbReference type="ARBA" id="ARBA00022771"/>
    </source>
</evidence>
<evidence type="ECO:0000313" key="6">
    <source>
        <dbReference type="EMBL" id="KLO14022.1"/>
    </source>
</evidence>
<gene>
    <name evidence="6" type="ORF">SCHPADRAFT_851699</name>
</gene>
<dbReference type="Proteomes" id="UP000053477">
    <property type="component" value="Unassembled WGS sequence"/>
</dbReference>
<keyword evidence="3" id="KW-0862">Zinc</keyword>
<organism evidence="6 7">
    <name type="scientific">Schizopora paradoxa</name>
    <dbReference type="NCBI Taxonomy" id="27342"/>
    <lineage>
        <taxon>Eukaryota</taxon>
        <taxon>Fungi</taxon>
        <taxon>Dikarya</taxon>
        <taxon>Basidiomycota</taxon>
        <taxon>Agaricomycotina</taxon>
        <taxon>Agaricomycetes</taxon>
        <taxon>Hymenochaetales</taxon>
        <taxon>Schizoporaceae</taxon>
        <taxon>Schizopora</taxon>
    </lineage>
</organism>
<evidence type="ECO:0000259" key="5">
    <source>
        <dbReference type="PROSITE" id="PS50865"/>
    </source>
</evidence>
<dbReference type="PROSITE" id="PS01360">
    <property type="entry name" value="ZF_MYND_1"/>
    <property type="match status" value="1"/>
</dbReference>
<dbReference type="GO" id="GO:0008270">
    <property type="term" value="F:zinc ion binding"/>
    <property type="evidence" value="ECO:0007669"/>
    <property type="project" value="UniProtKB-KW"/>
</dbReference>
<evidence type="ECO:0000313" key="7">
    <source>
        <dbReference type="Proteomes" id="UP000053477"/>
    </source>
</evidence>
<feature type="domain" description="MYND-type" evidence="5">
    <location>
        <begin position="236"/>
        <end position="272"/>
    </location>
</feature>
<keyword evidence="1" id="KW-0479">Metal-binding</keyword>
<evidence type="ECO:0000256" key="3">
    <source>
        <dbReference type="ARBA" id="ARBA00022833"/>
    </source>
</evidence>
<dbReference type="InParanoid" id="A0A0H2RR14"/>
<keyword evidence="2 4" id="KW-0863">Zinc-finger</keyword>
<dbReference type="SUPFAM" id="SSF144232">
    <property type="entry name" value="HIT/MYND zinc finger-like"/>
    <property type="match status" value="1"/>
</dbReference>
<proteinExistence type="predicted"/>
<evidence type="ECO:0000256" key="1">
    <source>
        <dbReference type="ARBA" id="ARBA00022723"/>
    </source>
</evidence>
<dbReference type="EMBL" id="KQ085950">
    <property type="protein sequence ID" value="KLO14022.1"/>
    <property type="molecule type" value="Genomic_DNA"/>
</dbReference>
<dbReference type="Pfam" id="PF01753">
    <property type="entry name" value="zf-MYND"/>
    <property type="match status" value="1"/>
</dbReference>